<dbReference type="SUPFAM" id="SSF53383">
    <property type="entry name" value="PLP-dependent transferases"/>
    <property type="match status" value="1"/>
</dbReference>
<dbReference type="InterPro" id="IPR015421">
    <property type="entry name" value="PyrdxlP-dep_Trfase_major"/>
</dbReference>
<dbReference type="AlphaFoldDB" id="A0A6B0Y2Z8"/>
<reference evidence="9" key="1">
    <citation type="submission" date="2019-09" db="EMBL/GenBank/DDBJ databases">
        <title>Characterisation of the sponge microbiome using genome-centric metagenomics.</title>
        <authorList>
            <person name="Engelberts J.P."/>
            <person name="Robbins S.J."/>
            <person name="De Goeij J.M."/>
            <person name="Aranda M."/>
            <person name="Bell S.C."/>
            <person name="Webster N.S."/>
        </authorList>
    </citation>
    <scope>NUCLEOTIDE SEQUENCE</scope>
    <source>
        <strain evidence="9">SB0664_bin_43</strain>
    </source>
</reference>
<protein>
    <recommendedName>
        <fullName evidence="7">Aminotransferase</fullName>
        <ecNumber evidence="7">2.6.1.-</ecNumber>
    </recommendedName>
</protein>
<keyword evidence="5" id="KW-0663">Pyridoxal phosphate</keyword>
<evidence type="ECO:0000256" key="5">
    <source>
        <dbReference type="ARBA" id="ARBA00022898"/>
    </source>
</evidence>
<name>A0A6B0Y2Z8_9RHOB</name>
<dbReference type="CDD" id="cd00609">
    <property type="entry name" value="AAT_like"/>
    <property type="match status" value="1"/>
</dbReference>
<evidence type="ECO:0000256" key="4">
    <source>
        <dbReference type="ARBA" id="ARBA00022679"/>
    </source>
</evidence>
<evidence type="ECO:0000256" key="6">
    <source>
        <dbReference type="ARBA" id="ARBA00049185"/>
    </source>
</evidence>
<dbReference type="InterPro" id="IPR004838">
    <property type="entry name" value="NHTrfase_class1_PyrdxlP-BS"/>
</dbReference>
<dbReference type="Pfam" id="PF00155">
    <property type="entry name" value="Aminotran_1_2"/>
    <property type="match status" value="1"/>
</dbReference>
<organism evidence="9">
    <name type="scientific">Boseongicola sp. SB0664_bin_43</name>
    <dbReference type="NCBI Taxonomy" id="2604844"/>
    <lineage>
        <taxon>Bacteria</taxon>
        <taxon>Pseudomonadati</taxon>
        <taxon>Pseudomonadota</taxon>
        <taxon>Alphaproteobacteria</taxon>
        <taxon>Rhodobacterales</taxon>
        <taxon>Paracoccaceae</taxon>
        <taxon>Boseongicola</taxon>
    </lineage>
</organism>
<dbReference type="InterPro" id="IPR004839">
    <property type="entry name" value="Aminotransferase_I/II_large"/>
</dbReference>
<dbReference type="InterPro" id="IPR015424">
    <property type="entry name" value="PyrdxlP-dep_Trfase"/>
</dbReference>
<keyword evidence="3 7" id="KW-0032">Aminotransferase</keyword>
<dbReference type="GO" id="GO:0030170">
    <property type="term" value="F:pyridoxal phosphate binding"/>
    <property type="evidence" value="ECO:0007669"/>
    <property type="project" value="InterPro"/>
</dbReference>
<evidence type="ECO:0000313" key="9">
    <source>
        <dbReference type="EMBL" id="MXY34412.1"/>
    </source>
</evidence>
<dbReference type="InterPro" id="IPR050596">
    <property type="entry name" value="AspAT/PAT-like"/>
</dbReference>
<dbReference type="GO" id="GO:0004069">
    <property type="term" value="F:L-aspartate:2-oxoglutarate aminotransferase activity"/>
    <property type="evidence" value="ECO:0007669"/>
    <property type="project" value="UniProtKB-EC"/>
</dbReference>
<feature type="domain" description="Aminotransferase class I/classII large" evidence="8">
    <location>
        <begin position="34"/>
        <end position="378"/>
    </location>
</feature>
<dbReference type="EC" id="2.6.1.-" evidence="7"/>
<dbReference type="PROSITE" id="PS00105">
    <property type="entry name" value="AA_TRANSFER_CLASS_1"/>
    <property type="match status" value="1"/>
</dbReference>
<evidence type="ECO:0000256" key="2">
    <source>
        <dbReference type="ARBA" id="ARBA00007441"/>
    </source>
</evidence>
<dbReference type="Gene3D" id="3.40.640.10">
    <property type="entry name" value="Type I PLP-dependent aspartate aminotransferase-like (Major domain)"/>
    <property type="match status" value="1"/>
</dbReference>
<dbReference type="EMBL" id="VXRY01000405">
    <property type="protein sequence ID" value="MXY34412.1"/>
    <property type="molecule type" value="Genomic_DNA"/>
</dbReference>
<dbReference type="GO" id="GO:0006520">
    <property type="term" value="P:amino acid metabolic process"/>
    <property type="evidence" value="ECO:0007669"/>
    <property type="project" value="InterPro"/>
</dbReference>
<comment type="cofactor">
    <cofactor evidence="1 7">
        <name>pyridoxal 5'-phosphate</name>
        <dbReference type="ChEBI" id="CHEBI:597326"/>
    </cofactor>
</comment>
<evidence type="ECO:0000256" key="1">
    <source>
        <dbReference type="ARBA" id="ARBA00001933"/>
    </source>
</evidence>
<keyword evidence="4 7" id="KW-0808">Transferase</keyword>
<comment type="similarity">
    <text evidence="2 7">Belongs to the class-I pyridoxal-phosphate-dependent aminotransferase family.</text>
</comment>
<evidence type="ECO:0000259" key="8">
    <source>
        <dbReference type="Pfam" id="PF00155"/>
    </source>
</evidence>
<accession>A0A6B0Y2Z8</accession>
<evidence type="ECO:0000256" key="3">
    <source>
        <dbReference type="ARBA" id="ARBA00022576"/>
    </source>
</evidence>
<comment type="catalytic activity">
    <reaction evidence="6">
        <text>L-aspartate + 2-oxoglutarate = oxaloacetate + L-glutamate</text>
        <dbReference type="Rhea" id="RHEA:21824"/>
        <dbReference type="ChEBI" id="CHEBI:16452"/>
        <dbReference type="ChEBI" id="CHEBI:16810"/>
        <dbReference type="ChEBI" id="CHEBI:29985"/>
        <dbReference type="ChEBI" id="CHEBI:29991"/>
        <dbReference type="EC" id="2.6.1.1"/>
    </reaction>
</comment>
<comment type="caution">
    <text evidence="9">The sequence shown here is derived from an EMBL/GenBank/DDBJ whole genome shotgun (WGS) entry which is preliminary data.</text>
</comment>
<sequence>MRLSHRIKTLTDNDSDGWDIYRKGRAMKDRGLPVVELTIGEHDRKTDPSILEAMQDSAVGGHTGYATIPGTDGLRDAVAKRIANMTGVATERHNVVITAGGQAALLAAHMTACDPGDAALYIDPYYATYPGTIRATGAMALAVTARPEHGFQPSRTDLEQACDARSLLINSPNNPTGAVYSRTKLQEIAAFTRQRDMWLISDEVYDTQVWEGEHISPRALPGMESRTLVAGSLSKSHAMTGSRIGWLIGPEEAIRHAINLATHTNYGLPGFLQDAGEFALQQGPALEDAIAAPFRRRHKGINAILLREGLNVVPSVATMYVMIDIRATGMTGVEFAEALLDEHLVAVMPGESFGKAAAGHVRVALTVEDAALENAAMVIASFFRRCASSARTATASC</sequence>
<proteinExistence type="inferred from homology"/>
<dbReference type="PANTHER" id="PTHR46383">
    <property type="entry name" value="ASPARTATE AMINOTRANSFERASE"/>
    <property type="match status" value="1"/>
</dbReference>
<evidence type="ECO:0000256" key="7">
    <source>
        <dbReference type="RuleBase" id="RU000481"/>
    </source>
</evidence>
<gene>
    <name evidence="9" type="ORF">F4Y60_10085</name>
</gene>
<dbReference type="PANTHER" id="PTHR46383:SF1">
    <property type="entry name" value="ASPARTATE AMINOTRANSFERASE"/>
    <property type="match status" value="1"/>
</dbReference>